<name>A0AA85INA4_TRIRE</name>
<dbReference type="Pfam" id="PF00270">
    <property type="entry name" value="DEAD"/>
    <property type="match status" value="1"/>
</dbReference>
<dbReference type="SUPFAM" id="SSF52540">
    <property type="entry name" value="P-loop containing nucleoside triphosphate hydrolases"/>
    <property type="match status" value="1"/>
</dbReference>
<keyword evidence="3 6" id="KW-0347">Helicase</keyword>
<dbReference type="WBParaSite" id="TREG1_109580.1">
    <property type="protein sequence ID" value="TREG1_109580.1"/>
    <property type="gene ID" value="TREG1_109580"/>
</dbReference>
<dbReference type="CDD" id="cd17956">
    <property type="entry name" value="DEADc_DDX51"/>
    <property type="match status" value="1"/>
</dbReference>
<dbReference type="PROSITE" id="PS00039">
    <property type="entry name" value="DEAD_ATP_HELICASE"/>
    <property type="match status" value="1"/>
</dbReference>
<accession>A0AA85INA4</accession>
<evidence type="ECO:0000313" key="11">
    <source>
        <dbReference type="Proteomes" id="UP000050795"/>
    </source>
</evidence>
<feature type="compositionally biased region" description="Basic and acidic residues" evidence="8">
    <location>
        <begin position="694"/>
        <end position="707"/>
    </location>
</feature>
<evidence type="ECO:0000256" key="3">
    <source>
        <dbReference type="ARBA" id="ARBA00022806"/>
    </source>
</evidence>
<dbReference type="Pfam" id="PF00271">
    <property type="entry name" value="Helicase_C"/>
    <property type="match status" value="1"/>
</dbReference>
<dbReference type="GO" id="GO:0005524">
    <property type="term" value="F:ATP binding"/>
    <property type="evidence" value="ECO:0007669"/>
    <property type="project" value="UniProtKB-UniRule"/>
</dbReference>
<evidence type="ECO:0000256" key="4">
    <source>
        <dbReference type="ARBA" id="ARBA00022840"/>
    </source>
</evidence>
<feature type="domain" description="Helicase ATP-binding" evidence="9">
    <location>
        <begin position="159"/>
        <end position="376"/>
    </location>
</feature>
<dbReference type="EC" id="3.6.4.13" evidence="7"/>
<dbReference type="PROSITE" id="PS51194">
    <property type="entry name" value="HELICASE_CTER"/>
    <property type="match status" value="1"/>
</dbReference>
<dbReference type="InterPro" id="IPR014001">
    <property type="entry name" value="Helicase_ATP-bd"/>
</dbReference>
<keyword evidence="1 6" id="KW-0547">Nucleotide-binding</keyword>
<dbReference type="GO" id="GO:0016787">
    <property type="term" value="F:hydrolase activity"/>
    <property type="evidence" value="ECO:0007669"/>
    <property type="project" value="UniProtKB-KW"/>
</dbReference>
<evidence type="ECO:0000256" key="7">
    <source>
        <dbReference type="RuleBase" id="RU365068"/>
    </source>
</evidence>
<evidence type="ECO:0000256" key="1">
    <source>
        <dbReference type="ARBA" id="ARBA00022741"/>
    </source>
</evidence>
<evidence type="ECO:0000256" key="8">
    <source>
        <dbReference type="SAM" id="MobiDB-lite"/>
    </source>
</evidence>
<dbReference type="GO" id="GO:0003723">
    <property type="term" value="F:RNA binding"/>
    <property type="evidence" value="ECO:0007669"/>
    <property type="project" value="UniProtKB-UniRule"/>
</dbReference>
<comment type="function">
    <text evidence="7">RNA helicase.</text>
</comment>
<keyword evidence="2 6" id="KW-0378">Hydrolase</keyword>
<dbReference type="PANTHER" id="PTHR24031">
    <property type="entry name" value="RNA HELICASE"/>
    <property type="match status" value="1"/>
</dbReference>
<dbReference type="InterPro" id="IPR011545">
    <property type="entry name" value="DEAD/DEAH_box_helicase_dom"/>
</dbReference>
<feature type="region of interest" description="Disordered" evidence="8">
    <location>
        <begin position="668"/>
        <end position="707"/>
    </location>
</feature>
<reference evidence="11" key="1">
    <citation type="submission" date="2022-06" db="EMBL/GenBank/DDBJ databases">
        <authorList>
            <person name="Berger JAMES D."/>
            <person name="Berger JAMES D."/>
        </authorList>
    </citation>
    <scope>NUCLEOTIDE SEQUENCE [LARGE SCALE GENOMIC DNA]</scope>
</reference>
<keyword evidence="11" id="KW-1185">Reference proteome</keyword>
<evidence type="ECO:0000259" key="10">
    <source>
        <dbReference type="PROSITE" id="PS51194"/>
    </source>
</evidence>
<evidence type="ECO:0000259" key="9">
    <source>
        <dbReference type="PROSITE" id="PS51192"/>
    </source>
</evidence>
<comment type="similarity">
    <text evidence="6">Belongs to the DEAD box helicase family.</text>
</comment>
<dbReference type="PROSITE" id="PS51192">
    <property type="entry name" value="HELICASE_ATP_BIND_1"/>
    <property type="match status" value="1"/>
</dbReference>
<protein>
    <recommendedName>
        <fullName evidence="7">ATP-dependent RNA helicase</fullName>
        <ecNumber evidence="7">3.6.4.13</ecNumber>
    </recommendedName>
</protein>
<feature type="domain" description="Helicase C-terminal" evidence="10">
    <location>
        <begin position="467"/>
        <end position="629"/>
    </location>
</feature>
<evidence type="ECO:0000256" key="6">
    <source>
        <dbReference type="RuleBase" id="RU000492"/>
    </source>
</evidence>
<dbReference type="InterPro" id="IPR027417">
    <property type="entry name" value="P-loop_NTPase"/>
</dbReference>
<dbReference type="SMART" id="SM00487">
    <property type="entry name" value="DEXDc"/>
    <property type="match status" value="1"/>
</dbReference>
<dbReference type="AlphaFoldDB" id="A0AA85INA4"/>
<comment type="domain">
    <text evidence="7">The Q motif is unique to and characteristic of the DEAD box family of RNA helicases and controls ATP binding and hydrolysis.</text>
</comment>
<feature type="region of interest" description="Disordered" evidence="8">
    <location>
        <begin position="408"/>
        <end position="428"/>
    </location>
</feature>
<evidence type="ECO:0000313" key="12">
    <source>
        <dbReference type="WBParaSite" id="TREG1_109580.1"/>
    </source>
</evidence>
<sequence length="707" mass="80602">MCSVYEHGYLRNNEDVAVEFGGRFVFQGQDLRHANLIVRACDVDNSYAFLIMSCDIIETPSDDVNPTGDNVIGGFTIIGEKTKSKISNVKEVLPYWITNSEKFPANLKHCQPISDNKVLKINPAIRSRLYEMGISQLFPVQYTVIPYIMNSYFTSDLLLRPLCRPRDACICAPTGSGKTLAYAIPIVQLLMHRVHQFIRVLIIVPVRDLAVQVCKTLNQLIEGTDIKVGLLAGIQSFTKEQEEIINSSTDNNPTVKVDIVIATPGRLVDHLYNTSGFSMERLRILVIDEADRVIVEEKQNWYRTLEDALFYYTSLNSQTNSTTSITGRKRCRPIPTIGYHYDRNTDITLQKILVSATLTHDPEPLKQFNLYFPILFRSSQTDCSLVENNKIIQSTTLEEEVEVHDGSYTMEKKKKKKSKSHRDDKETTLNGIDLVETKDNGHTAIDTTLSNGDDDDGGVGQFFIPQNLEEYLITAKPDIRVLFLVYLIRRKHKSRILCFTNTVNCAKRLNLLLSNFQNIHSKFLSSNLHPNKRQRVLNSFSTGMCQILVCTDSMARGMDIEDVECVVSYDVPSSIKTYIHRIGRTARAGKKGVAYTLLSTNQFYHFKKDLKRVGRKKIKQLQFHQSQWSQFNTEYKIALKNYENLMKSIDKTTSSLKSLTDAVTVKHENENKQSLSESRFHNVDNKKKAKQQKKANENSKEVPMETE</sequence>
<dbReference type="SMART" id="SM00490">
    <property type="entry name" value="HELICc"/>
    <property type="match status" value="1"/>
</dbReference>
<dbReference type="Gene3D" id="3.40.50.300">
    <property type="entry name" value="P-loop containing nucleotide triphosphate hydrolases"/>
    <property type="match status" value="2"/>
</dbReference>
<dbReference type="InterPro" id="IPR000629">
    <property type="entry name" value="RNA-helicase_DEAD-box_CS"/>
</dbReference>
<dbReference type="Proteomes" id="UP000050795">
    <property type="component" value="Unassembled WGS sequence"/>
</dbReference>
<dbReference type="CDD" id="cd18787">
    <property type="entry name" value="SF2_C_DEAD"/>
    <property type="match status" value="1"/>
</dbReference>
<reference evidence="12" key="2">
    <citation type="submission" date="2023-11" db="UniProtKB">
        <authorList>
            <consortium name="WormBaseParasite"/>
        </authorList>
    </citation>
    <scope>IDENTIFICATION</scope>
</reference>
<proteinExistence type="inferred from homology"/>
<keyword evidence="4 6" id="KW-0067">ATP-binding</keyword>
<evidence type="ECO:0000256" key="2">
    <source>
        <dbReference type="ARBA" id="ARBA00022801"/>
    </source>
</evidence>
<evidence type="ECO:0000256" key="5">
    <source>
        <dbReference type="ARBA" id="ARBA00022884"/>
    </source>
</evidence>
<dbReference type="GO" id="GO:0003724">
    <property type="term" value="F:RNA helicase activity"/>
    <property type="evidence" value="ECO:0007669"/>
    <property type="project" value="UniProtKB-EC"/>
</dbReference>
<comment type="catalytic activity">
    <reaction evidence="7">
        <text>ATP + H2O = ADP + phosphate + H(+)</text>
        <dbReference type="Rhea" id="RHEA:13065"/>
        <dbReference type="ChEBI" id="CHEBI:15377"/>
        <dbReference type="ChEBI" id="CHEBI:15378"/>
        <dbReference type="ChEBI" id="CHEBI:30616"/>
        <dbReference type="ChEBI" id="CHEBI:43474"/>
        <dbReference type="ChEBI" id="CHEBI:456216"/>
        <dbReference type="EC" id="3.6.4.13"/>
    </reaction>
</comment>
<keyword evidence="5 7" id="KW-0694">RNA-binding</keyword>
<dbReference type="InterPro" id="IPR001650">
    <property type="entry name" value="Helicase_C-like"/>
</dbReference>
<organism evidence="11 12">
    <name type="scientific">Trichobilharzia regenti</name>
    <name type="common">Nasal bird schistosome</name>
    <dbReference type="NCBI Taxonomy" id="157069"/>
    <lineage>
        <taxon>Eukaryota</taxon>
        <taxon>Metazoa</taxon>
        <taxon>Spiralia</taxon>
        <taxon>Lophotrochozoa</taxon>
        <taxon>Platyhelminthes</taxon>
        <taxon>Trematoda</taxon>
        <taxon>Digenea</taxon>
        <taxon>Strigeidida</taxon>
        <taxon>Schistosomatoidea</taxon>
        <taxon>Schistosomatidae</taxon>
        <taxon>Trichobilharzia</taxon>
    </lineage>
</organism>